<feature type="compositionally biased region" description="Basic and acidic residues" evidence="1">
    <location>
        <begin position="1"/>
        <end position="11"/>
    </location>
</feature>
<evidence type="ECO:0000313" key="2">
    <source>
        <dbReference type="EMBL" id="TKW22065.1"/>
    </source>
</evidence>
<evidence type="ECO:0000313" key="3">
    <source>
        <dbReference type="Proteomes" id="UP000298652"/>
    </source>
</evidence>
<reference evidence="2" key="1">
    <citation type="submission" date="2019-03" db="EMBL/GenBank/DDBJ databases">
        <title>WGS assembly of Setaria viridis.</title>
        <authorList>
            <person name="Huang P."/>
            <person name="Jenkins J."/>
            <person name="Grimwood J."/>
            <person name="Barry K."/>
            <person name="Healey A."/>
            <person name="Mamidi S."/>
            <person name="Sreedasyam A."/>
            <person name="Shu S."/>
            <person name="Feldman M."/>
            <person name="Wu J."/>
            <person name="Yu Y."/>
            <person name="Chen C."/>
            <person name="Johnson J."/>
            <person name="Rokhsar D."/>
            <person name="Baxter I."/>
            <person name="Schmutz J."/>
            <person name="Brutnell T."/>
            <person name="Kellogg E."/>
        </authorList>
    </citation>
    <scope>NUCLEOTIDE SEQUENCE [LARGE SCALE GENOMIC DNA]</scope>
</reference>
<dbReference type="EMBL" id="CM016555">
    <property type="protein sequence ID" value="TKW22065.1"/>
    <property type="molecule type" value="Genomic_DNA"/>
</dbReference>
<evidence type="ECO:0000256" key="1">
    <source>
        <dbReference type="SAM" id="MobiDB-lite"/>
    </source>
</evidence>
<keyword evidence="3" id="KW-1185">Reference proteome</keyword>
<dbReference type="AlphaFoldDB" id="A0A4U6V229"/>
<proteinExistence type="predicted"/>
<accession>A0A4U6V229</accession>
<name>A0A4U6V229_SETVI</name>
<feature type="compositionally biased region" description="Basic and acidic residues" evidence="1">
    <location>
        <begin position="76"/>
        <end position="86"/>
    </location>
</feature>
<gene>
    <name evidence="2" type="ORF">SEVIR_4G204700v2</name>
</gene>
<dbReference type="OMA" id="RVKTNCL"/>
<dbReference type="Gramene" id="TKW22065">
    <property type="protein sequence ID" value="TKW22065"/>
    <property type="gene ID" value="SEVIR_4G204700v2"/>
</dbReference>
<dbReference type="Proteomes" id="UP000298652">
    <property type="component" value="Chromosome 4"/>
</dbReference>
<feature type="region of interest" description="Disordered" evidence="1">
    <location>
        <begin position="64"/>
        <end position="86"/>
    </location>
</feature>
<sequence length="86" mass="9183">MEKDAGGRKQEAAPAPVASKVQREAAAAGVSVTEWLQHVKASFLGLVRKVTARSEQEAAEADMRAAKAQVEATDEAEARKKQLADH</sequence>
<feature type="region of interest" description="Disordered" evidence="1">
    <location>
        <begin position="1"/>
        <end position="24"/>
    </location>
</feature>
<organism evidence="2 3">
    <name type="scientific">Setaria viridis</name>
    <name type="common">Green bristlegrass</name>
    <name type="synonym">Setaria italica subsp. viridis</name>
    <dbReference type="NCBI Taxonomy" id="4556"/>
    <lineage>
        <taxon>Eukaryota</taxon>
        <taxon>Viridiplantae</taxon>
        <taxon>Streptophyta</taxon>
        <taxon>Embryophyta</taxon>
        <taxon>Tracheophyta</taxon>
        <taxon>Spermatophyta</taxon>
        <taxon>Magnoliopsida</taxon>
        <taxon>Liliopsida</taxon>
        <taxon>Poales</taxon>
        <taxon>Poaceae</taxon>
        <taxon>PACMAD clade</taxon>
        <taxon>Panicoideae</taxon>
        <taxon>Panicodae</taxon>
        <taxon>Paniceae</taxon>
        <taxon>Cenchrinae</taxon>
        <taxon>Setaria</taxon>
    </lineage>
</organism>
<protein>
    <submittedName>
        <fullName evidence="2">Uncharacterized protein</fullName>
    </submittedName>
</protein>